<comment type="caution">
    <text evidence="4">The sequence shown here is derived from an EMBL/GenBank/DDBJ whole genome shotgun (WGS) entry which is preliminary data.</text>
</comment>
<evidence type="ECO:0000259" key="3">
    <source>
        <dbReference type="Pfam" id="PF03713"/>
    </source>
</evidence>
<feature type="region of interest" description="Disordered" evidence="1">
    <location>
        <begin position="33"/>
        <end position="58"/>
    </location>
</feature>
<feature type="chain" id="PRO_5038743462" evidence="2">
    <location>
        <begin position="26"/>
        <end position="208"/>
    </location>
</feature>
<feature type="domain" description="DUF305" evidence="3">
    <location>
        <begin position="62"/>
        <end position="206"/>
    </location>
</feature>
<evidence type="ECO:0000256" key="2">
    <source>
        <dbReference type="SAM" id="SignalP"/>
    </source>
</evidence>
<evidence type="ECO:0000313" key="5">
    <source>
        <dbReference type="Proteomes" id="UP000481583"/>
    </source>
</evidence>
<dbReference type="PANTHER" id="PTHR36933:SF1">
    <property type="entry name" value="SLL0788 PROTEIN"/>
    <property type="match status" value="1"/>
</dbReference>
<dbReference type="AlphaFoldDB" id="A0A6G4TXM1"/>
<accession>A0A6G4TXM1</accession>
<dbReference type="InterPro" id="IPR012347">
    <property type="entry name" value="Ferritin-like"/>
</dbReference>
<proteinExistence type="predicted"/>
<evidence type="ECO:0000256" key="1">
    <source>
        <dbReference type="SAM" id="MobiDB-lite"/>
    </source>
</evidence>
<sequence>MTSYRKHTPRIAMAAVAAGAALTLAACGGNDDSGSGHGGGHGSSSSAPAAKADKDGKHNAADVAFAQQMIQHHRQAIEMAELVPDRAGSAEVKKLGADIKKAQDPEIETMSGWLKSWGEEVPGDMSGGHGGHDMPGMMSADEMAKLEKSEGAAFDKLFSELMIKHHEGAIEMAETEKKDGAYGPAKKLSDAVIKTQSAEIKVMEKLAD</sequence>
<reference evidence="4 5" key="1">
    <citation type="submission" date="2020-02" db="EMBL/GenBank/DDBJ databases">
        <title>Whole-genome analyses of novel actinobacteria.</title>
        <authorList>
            <person name="Sahin N."/>
        </authorList>
    </citation>
    <scope>NUCLEOTIDE SEQUENCE [LARGE SCALE GENOMIC DNA]</scope>
    <source>
        <strain evidence="4 5">A7024</strain>
    </source>
</reference>
<dbReference type="Gene3D" id="1.20.1260.10">
    <property type="match status" value="1"/>
</dbReference>
<keyword evidence="2" id="KW-0732">Signal</keyword>
<organism evidence="4 5">
    <name type="scientific">Streptomyces coryli</name>
    <dbReference type="NCBI Taxonomy" id="1128680"/>
    <lineage>
        <taxon>Bacteria</taxon>
        <taxon>Bacillati</taxon>
        <taxon>Actinomycetota</taxon>
        <taxon>Actinomycetes</taxon>
        <taxon>Kitasatosporales</taxon>
        <taxon>Streptomycetaceae</taxon>
        <taxon>Streptomyces</taxon>
    </lineage>
</organism>
<evidence type="ECO:0000313" key="4">
    <source>
        <dbReference type="EMBL" id="NGN64270.1"/>
    </source>
</evidence>
<dbReference type="Pfam" id="PF03713">
    <property type="entry name" value="DUF305"/>
    <property type="match status" value="1"/>
</dbReference>
<dbReference type="EMBL" id="JAAKZV010000030">
    <property type="protein sequence ID" value="NGN64270.1"/>
    <property type="molecule type" value="Genomic_DNA"/>
</dbReference>
<dbReference type="PANTHER" id="PTHR36933">
    <property type="entry name" value="SLL0788 PROTEIN"/>
    <property type="match status" value="1"/>
</dbReference>
<feature type="signal peptide" evidence="2">
    <location>
        <begin position="1"/>
        <end position="25"/>
    </location>
</feature>
<dbReference type="RefSeq" id="WP_165235266.1">
    <property type="nucleotide sequence ID" value="NZ_JAAKZV010000030.1"/>
</dbReference>
<keyword evidence="5" id="KW-1185">Reference proteome</keyword>
<dbReference type="InterPro" id="IPR005183">
    <property type="entry name" value="DUF305_CopM-like"/>
</dbReference>
<gene>
    <name evidence="4" type="ORF">G5C51_10190</name>
</gene>
<dbReference type="Proteomes" id="UP000481583">
    <property type="component" value="Unassembled WGS sequence"/>
</dbReference>
<protein>
    <submittedName>
        <fullName evidence="4">DUF305 domain-containing protein</fullName>
    </submittedName>
</protein>
<dbReference type="PROSITE" id="PS51257">
    <property type="entry name" value="PROKAR_LIPOPROTEIN"/>
    <property type="match status" value="1"/>
</dbReference>
<name>A0A6G4TXM1_9ACTN</name>